<evidence type="ECO:0000313" key="3">
    <source>
        <dbReference type="EMBL" id="KAG8450830.1"/>
    </source>
</evidence>
<evidence type="ECO:0000313" key="4">
    <source>
        <dbReference type="Proteomes" id="UP000812440"/>
    </source>
</evidence>
<evidence type="ECO:0000259" key="2">
    <source>
        <dbReference type="PROSITE" id="PS51205"/>
    </source>
</evidence>
<dbReference type="PANTHER" id="PTHR23101:SF72">
    <property type="entry name" value="RAS AND RAB INTERACTOR-LIKE PROTEIN"/>
    <property type="match status" value="1"/>
</dbReference>
<dbReference type="AlphaFoldDB" id="A0A8T2K5C1"/>
<proteinExistence type="predicted"/>
<reference evidence="3" key="1">
    <citation type="thesis" date="2020" institute="ProQuest LLC" country="789 East Eisenhower Parkway, Ann Arbor, MI, USA">
        <title>Comparative Genomics and Chromosome Evolution.</title>
        <authorList>
            <person name="Mudd A.B."/>
        </authorList>
    </citation>
    <scope>NUCLEOTIDE SEQUENCE</scope>
    <source>
        <strain evidence="3">Female2</strain>
        <tissue evidence="3">Blood</tissue>
    </source>
</reference>
<organism evidence="3 4">
    <name type="scientific">Hymenochirus boettgeri</name>
    <name type="common">Congo dwarf clawed frog</name>
    <dbReference type="NCBI Taxonomy" id="247094"/>
    <lineage>
        <taxon>Eukaryota</taxon>
        <taxon>Metazoa</taxon>
        <taxon>Chordata</taxon>
        <taxon>Craniata</taxon>
        <taxon>Vertebrata</taxon>
        <taxon>Euteleostomi</taxon>
        <taxon>Amphibia</taxon>
        <taxon>Batrachia</taxon>
        <taxon>Anura</taxon>
        <taxon>Pipoidea</taxon>
        <taxon>Pipidae</taxon>
        <taxon>Pipinae</taxon>
        <taxon>Hymenochirus</taxon>
    </lineage>
</organism>
<dbReference type="Pfam" id="PF02204">
    <property type="entry name" value="VPS9"/>
    <property type="match status" value="1"/>
</dbReference>
<protein>
    <recommendedName>
        <fullName evidence="2">VPS9 domain-containing protein</fullName>
    </recommendedName>
</protein>
<dbReference type="GO" id="GO:0016192">
    <property type="term" value="P:vesicle-mediated transport"/>
    <property type="evidence" value="ECO:0007669"/>
    <property type="project" value="InterPro"/>
</dbReference>
<gene>
    <name evidence="3" type="ORF">GDO86_003194</name>
</gene>
<dbReference type="PANTHER" id="PTHR23101">
    <property type="entry name" value="RAB GDP/GTP EXCHANGE FACTOR"/>
    <property type="match status" value="1"/>
</dbReference>
<dbReference type="Gene3D" id="1.20.1050.80">
    <property type="entry name" value="VPS9 domain"/>
    <property type="match status" value="1"/>
</dbReference>
<dbReference type="GO" id="GO:0030139">
    <property type="term" value="C:endocytic vesicle"/>
    <property type="evidence" value="ECO:0007669"/>
    <property type="project" value="TreeGrafter"/>
</dbReference>
<dbReference type="InterPro" id="IPR003123">
    <property type="entry name" value="VPS9"/>
</dbReference>
<dbReference type="SUPFAM" id="SSF109993">
    <property type="entry name" value="VPS9 domain"/>
    <property type="match status" value="1"/>
</dbReference>
<dbReference type="Proteomes" id="UP000812440">
    <property type="component" value="Chromosome 2"/>
</dbReference>
<feature type="compositionally biased region" description="Basic residues" evidence="1">
    <location>
        <begin position="71"/>
        <end position="81"/>
    </location>
</feature>
<comment type="caution">
    <text evidence="3">The sequence shown here is derived from an EMBL/GenBank/DDBJ whole genome shotgun (WGS) entry which is preliminary data.</text>
</comment>
<name>A0A8T2K5C1_9PIPI</name>
<dbReference type="PROSITE" id="PS51205">
    <property type="entry name" value="VPS9"/>
    <property type="match status" value="1"/>
</dbReference>
<dbReference type="EMBL" id="JAACNH010000002">
    <property type="protein sequence ID" value="KAG8450830.1"/>
    <property type="molecule type" value="Genomic_DNA"/>
</dbReference>
<feature type="domain" description="VPS9" evidence="2">
    <location>
        <begin position="1"/>
        <end position="51"/>
    </location>
</feature>
<accession>A0A8T2K5C1</accession>
<keyword evidence="4" id="KW-1185">Reference proteome</keyword>
<dbReference type="InterPro" id="IPR045046">
    <property type="entry name" value="Vps9-like"/>
</dbReference>
<dbReference type="GO" id="GO:0005829">
    <property type="term" value="C:cytosol"/>
    <property type="evidence" value="ECO:0007669"/>
    <property type="project" value="TreeGrafter"/>
</dbReference>
<feature type="compositionally biased region" description="Basic and acidic residues" evidence="1">
    <location>
        <begin position="82"/>
        <end position="93"/>
    </location>
</feature>
<dbReference type="OrthoDB" id="21085at2759"/>
<dbReference type="InterPro" id="IPR037191">
    <property type="entry name" value="VPS9_dom_sf"/>
</dbReference>
<dbReference type="GO" id="GO:0031267">
    <property type="term" value="F:small GTPase binding"/>
    <property type="evidence" value="ECO:0007669"/>
    <property type="project" value="TreeGrafter"/>
</dbReference>
<evidence type="ECO:0000256" key="1">
    <source>
        <dbReference type="SAM" id="MobiDB-lite"/>
    </source>
</evidence>
<feature type="region of interest" description="Disordered" evidence="1">
    <location>
        <begin position="71"/>
        <end position="99"/>
    </location>
</feature>
<dbReference type="GO" id="GO:0005085">
    <property type="term" value="F:guanyl-nucleotide exchange factor activity"/>
    <property type="evidence" value="ECO:0007669"/>
    <property type="project" value="InterPro"/>
</dbReference>
<sequence length="99" mass="11576">MSCDLTSIQLDVEYMMELVDPSQLQGEGGYYLTTLFGALYHISSFNILSRQLSNEAQNSIRQWQRRRTIHYKHTSLNRTKHPRTENNDSKRVLLDTADQ</sequence>